<dbReference type="InterPro" id="IPR036737">
    <property type="entry name" value="OmpA-like_sf"/>
</dbReference>
<dbReference type="RefSeq" id="WP_006000858.1">
    <property type="nucleotide sequence ID" value="NZ_AAEW02000010.1"/>
</dbReference>
<reference evidence="5" key="2">
    <citation type="submission" date="2006-05" db="EMBL/GenBank/DDBJ databases">
        <title>Sequencing of the draft genome and assembly of Desulfuromonas acetoxidans DSM 684.</title>
        <authorList>
            <consortium name="US DOE Joint Genome Institute (JGI-PGF)"/>
            <person name="Copeland A."/>
            <person name="Lucas S."/>
            <person name="Lapidus A."/>
            <person name="Barry K."/>
            <person name="Detter J.C."/>
            <person name="Glavina del Rio T."/>
            <person name="Hammon N."/>
            <person name="Israni S."/>
            <person name="Dalin E."/>
            <person name="Tice H."/>
            <person name="Bruce D."/>
            <person name="Pitluck S."/>
            <person name="Richardson P."/>
        </authorList>
    </citation>
    <scope>NUCLEOTIDE SEQUENCE [LARGE SCALE GENOMIC DNA]</scope>
    <source>
        <strain evidence="5">DSM 684</strain>
    </source>
</reference>
<evidence type="ECO:0000256" key="3">
    <source>
        <dbReference type="SAM" id="Phobius"/>
    </source>
</evidence>
<accession>Q1JYY9</accession>
<keyword evidence="2 3" id="KW-0472">Membrane</keyword>
<dbReference type="Pfam" id="PF00691">
    <property type="entry name" value="OmpA"/>
    <property type="match status" value="1"/>
</dbReference>
<dbReference type="Gene3D" id="3.40.190.10">
    <property type="entry name" value="Periplasmic binding protein-like II"/>
    <property type="match status" value="2"/>
</dbReference>
<dbReference type="PANTHER" id="PTHR30570:SF1">
    <property type="entry name" value="PHOSPHATE-BINDING PROTEIN PSTS"/>
    <property type="match status" value="1"/>
</dbReference>
<feature type="transmembrane region" description="Helical" evidence="3">
    <location>
        <begin position="157"/>
        <end position="177"/>
    </location>
</feature>
<dbReference type="InterPro" id="IPR006665">
    <property type="entry name" value="OmpA-like"/>
</dbReference>
<dbReference type="InterPro" id="IPR024370">
    <property type="entry name" value="PBP_domain"/>
</dbReference>
<dbReference type="PROSITE" id="PS51123">
    <property type="entry name" value="OMPA_2"/>
    <property type="match status" value="1"/>
</dbReference>
<proteinExistence type="predicted"/>
<evidence type="ECO:0000313" key="5">
    <source>
        <dbReference type="EMBL" id="EAT15505.1"/>
    </source>
</evidence>
<dbReference type="SUPFAM" id="SSF103088">
    <property type="entry name" value="OmpA-like"/>
    <property type="match status" value="1"/>
</dbReference>
<dbReference type="InterPro" id="IPR050811">
    <property type="entry name" value="Phosphate_ABC_transporter"/>
</dbReference>
<protein>
    <submittedName>
        <fullName evidence="5">OmpA/MotB</fullName>
    </submittedName>
</protein>
<dbReference type="EMBL" id="AAEW02000010">
    <property type="protein sequence ID" value="EAT15505.1"/>
    <property type="molecule type" value="Genomic_DNA"/>
</dbReference>
<sequence>MAEQTSKTEGHSTPADVVQRLLKTAGVSGVVLCSRDGEVVGHELPHNFTHKDMTRLGKVMNQSRSGVVASLGKVETGDFRYADHRVLIYYFSKGEVLLLCEPDVKPEVTRQAVLEQKDAFDTLMTGVLSQQRKESAEPQAPERAFSETAVEQKQKRWPMMVAVTAILLIGVAFGYWWNITTSLPSAVAVETATQNTVASVQDVSTLEPRTILGLHGSNTIGAKLAPELAKKYLRKLGANRIWMKPGAEHDEQDIFGLIDGVDLLKIAIQAHGSSTSFKGLDAELCDIGMASRRIKDKEVVMLERFGDMRQAASEHVLAMDGIAVIVNPANTISELSMAQLAGLFSGQITDWGQIPASGLTGPVAVFARDEKSGTWDTFKNMILKPRKLSLAEQATRIEDSRILTAQVAKNSQGIGFIGLPYIKPAKAISVSEQGAAGVYPTPFTVATEDYPLARRLYLYSPALPNNDHTRDFIEFALSDLGQQVVNEVGFIKLTVEEHEFTLPQTAPADYLAATQGAKRLSVTYRFKSGSTELDNRALRDLDRLVDFMHQGRNRYRPLMLFGFADNIGENDVNQVLSEKRTRKVSTALQSRGLNAKVVMGLGEAMPVADNATSAGREKNRRVEVWISEP</sequence>
<dbReference type="PANTHER" id="PTHR30570">
    <property type="entry name" value="PERIPLASMIC PHOSPHATE BINDING COMPONENT OF PHOSPHATE ABC TRANSPORTER"/>
    <property type="match status" value="1"/>
</dbReference>
<dbReference type="SUPFAM" id="SSF53850">
    <property type="entry name" value="Periplasmic binding protein-like II"/>
    <property type="match status" value="1"/>
</dbReference>
<dbReference type="Proteomes" id="UP000005695">
    <property type="component" value="Unassembled WGS sequence"/>
</dbReference>
<name>Q1JYY9_DESA6</name>
<comment type="caution">
    <text evidence="5">The sequence shown here is derived from an EMBL/GenBank/DDBJ whole genome shotgun (WGS) entry which is preliminary data.</text>
</comment>
<dbReference type="CDD" id="cd07185">
    <property type="entry name" value="OmpA_C-like"/>
    <property type="match status" value="1"/>
</dbReference>
<evidence type="ECO:0000259" key="4">
    <source>
        <dbReference type="PROSITE" id="PS51123"/>
    </source>
</evidence>
<dbReference type="OrthoDB" id="9783488at2"/>
<dbReference type="Gene3D" id="3.30.1330.60">
    <property type="entry name" value="OmpA-like domain"/>
    <property type="match status" value="1"/>
</dbReference>
<dbReference type="Pfam" id="PF12849">
    <property type="entry name" value="PBP_like_2"/>
    <property type="match status" value="1"/>
</dbReference>
<dbReference type="AlphaFoldDB" id="Q1JYY9"/>
<dbReference type="GO" id="GO:0016020">
    <property type="term" value="C:membrane"/>
    <property type="evidence" value="ECO:0007669"/>
    <property type="project" value="UniProtKB-UniRule"/>
</dbReference>
<organism evidence="5 6">
    <name type="scientific">Desulfuromonas acetoxidans (strain DSM 684 / 11070)</name>
    <dbReference type="NCBI Taxonomy" id="281689"/>
    <lineage>
        <taxon>Bacteria</taxon>
        <taxon>Pseudomonadati</taxon>
        <taxon>Thermodesulfobacteriota</taxon>
        <taxon>Desulfuromonadia</taxon>
        <taxon>Desulfuromonadales</taxon>
        <taxon>Desulfuromonadaceae</taxon>
        <taxon>Desulfuromonas</taxon>
    </lineage>
</organism>
<evidence type="ECO:0000313" key="6">
    <source>
        <dbReference type="Proteomes" id="UP000005695"/>
    </source>
</evidence>
<keyword evidence="1" id="KW-0732">Signal</keyword>
<dbReference type="CDD" id="cd13566">
    <property type="entry name" value="PBP2_phosphate"/>
    <property type="match status" value="1"/>
</dbReference>
<keyword evidence="6" id="KW-1185">Reference proteome</keyword>
<reference evidence="5" key="1">
    <citation type="submission" date="2006-05" db="EMBL/GenBank/DDBJ databases">
        <title>Annotation of the draft genome assembly of Desulfuromonas acetoxidans DSM 684.</title>
        <authorList>
            <consortium name="US DOE Joint Genome Institute (JGI-ORNL)"/>
            <person name="Larimer F."/>
            <person name="Land M."/>
            <person name="Hauser L."/>
        </authorList>
    </citation>
    <scope>NUCLEOTIDE SEQUENCE [LARGE SCALE GENOMIC DNA]</scope>
    <source>
        <strain evidence="5">DSM 684</strain>
    </source>
</reference>
<evidence type="ECO:0000256" key="2">
    <source>
        <dbReference type="PROSITE-ProRule" id="PRU00473"/>
    </source>
</evidence>
<keyword evidence="3" id="KW-0812">Transmembrane</keyword>
<gene>
    <name evidence="5" type="ORF">Dace_1367</name>
</gene>
<feature type="domain" description="OmpA-like" evidence="4">
    <location>
        <begin position="513"/>
        <end position="629"/>
    </location>
</feature>
<evidence type="ECO:0000256" key="1">
    <source>
        <dbReference type="ARBA" id="ARBA00022729"/>
    </source>
</evidence>
<keyword evidence="3" id="KW-1133">Transmembrane helix</keyword>